<evidence type="ECO:0000256" key="3">
    <source>
        <dbReference type="ARBA" id="ARBA00022432"/>
    </source>
</evidence>
<dbReference type="CDD" id="cd05015">
    <property type="entry name" value="SIS_PGI_1"/>
    <property type="match status" value="1"/>
</dbReference>
<comment type="subcellular location">
    <subcellularLocation>
        <location evidence="8">Cytoplasm</location>
    </subcellularLocation>
</comment>
<keyword evidence="4 8" id="KW-0963">Cytoplasm</keyword>
<dbReference type="RefSeq" id="WP_016456973.1">
    <property type="nucleotide sequence ID" value="NZ_CAMYCO010000037.1"/>
</dbReference>
<dbReference type="PROSITE" id="PS51463">
    <property type="entry name" value="P_GLUCOSE_ISOMERASE_3"/>
    <property type="match status" value="1"/>
</dbReference>
<evidence type="ECO:0000256" key="5">
    <source>
        <dbReference type="ARBA" id="ARBA00023152"/>
    </source>
</evidence>
<dbReference type="EC" id="5.3.1.9" evidence="8"/>
<name>A0AAF1BRL3_9CORY</name>
<dbReference type="GO" id="GO:0097367">
    <property type="term" value="F:carbohydrate derivative binding"/>
    <property type="evidence" value="ECO:0007669"/>
    <property type="project" value="InterPro"/>
</dbReference>
<evidence type="ECO:0000256" key="4">
    <source>
        <dbReference type="ARBA" id="ARBA00022490"/>
    </source>
</evidence>
<dbReference type="InterPro" id="IPR001672">
    <property type="entry name" value="G6P_Isomerase"/>
</dbReference>
<comment type="similarity">
    <text evidence="2 8 9">Belongs to the GPI family.</text>
</comment>
<reference evidence="10" key="2">
    <citation type="submission" date="2023-10" db="EMBL/GenBank/DDBJ databases">
        <authorList>
            <person name="Choi B."/>
        </authorList>
    </citation>
    <scope>NUCLEOTIDE SEQUENCE</scope>
    <source>
        <strain evidence="10">UMB0763</strain>
    </source>
</reference>
<dbReference type="InterPro" id="IPR035476">
    <property type="entry name" value="SIS_PGI_1"/>
</dbReference>
<comment type="pathway">
    <text evidence="8">Carbohydrate biosynthesis; gluconeogenesis.</text>
</comment>
<gene>
    <name evidence="8 10" type="primary">pgi</name>
    <name evidence="10" type="ORF">CYJ47_08620</name>
</gene>
<dbReference type="PROSITE" id="PS00765">
    <property type="entry name" value="P_GLUCOSE_ISOMERASE_1"/>
    <property type="match status" value="1"/>
</dbReference>
<keyword evidence="3 8" id="KW-0312">Gluconeogenesis</keyword>
<comment type="function">
    <text evidence="8">Catalyzes the reversible isomerization of glucose-6-phosphate to fructose-6-phosphate.</text>
</comment>
<dbReference type="KEGG" id="cpyr:CYJ47_08620"/>
<dbReference type="PANTHER" id="PTHR11469">
    <property type="entry name" value="GLUCOSE-6-PHOSPHATE ISOMERASE"/>
    <property type="match status" value="1"/>
</dbReference>
<evidence type="ECO:0000256" key="9">
    <source>
        <dbReference type="RuleBase" id="RU000612"/>
    </source>
</evidence>
<dbReference type="InterPro" id="IPR023096">
    <property type="entry name" value="G6P_Isomerase_C"/>
</dbReference>
<dbReference type="GO" id="GO:0005829">
    <property type="term" value="C:cytosol"/>
    <property type="evidence" value="ECO:0007669"/>
    <property type="project" value="TreeGrafter"/>
</dbReference>
<keyword evidence="5 8" id="KW-0324">Glycolysis</keyword>
<dbReference type="GO" id="GO:0051156">
    <property type="term" value="P:glucose 6-phosphate metabolic process"/>
    <property type="evidence" value="ECO:0007669"/>
    <property type="project" value="TreeGrafter"/>
</dbReference>
<comment type="catalytic activity">
    <reaction evidence="7 8 9">
        <text>alpha-D-glucose 6-phosphate = beta-D-fructose 6-phosphate</text>
        <dbReference type="Rhea" id="RHEA:11816"/>
        <dbReference type="ChEBI" id="CHEBI:57634"/>
        <dbReference type="ChEBI" id="CHEBI:58225"/>
        <dbReference type="EC" id="5.3.1.9"/>
    </reaction>
</comment>
<accession>A0AAF1BRL3</accession>
<organism evidence="10 11">
    <name type="scientific">Corynebacterium pyruviciproducens</name>
    <dbReference type="NCBI Taxonomy" id="598660"/>
    <lineage>
        <taxon>Bacteria</taxon>
        <taxon>Bacillati</taxon>
        <taxon>Actinomycetota</taxon>
        <taxon>Actinomycetes</taxon>
        <taxon>Mycobacteriales</taxon>
        <taxon>Corynebacteriaceae</taxon>
        <taxon>Corynebacterium</taxon>
    </lineage>
</organism>
<dbReference type="GO" id="GO:0006096">
    <property type="term" value="P:glycolytic process"/>
    <property type="evidence" value="ECO:0007669"/>
    <property type="project" value="UniProtKB-UniRule"/>
</dbReference>
<evidence type="ECO:0000313" key="10">
    <source>
        <dbReference type="EMBL" id="WOT01339.1"/>
    </source>
</evidence>
<dbReference type="GO" id="GO:0048029">
    <property type="term" value="F:monosaccharide binding"/>
    <property type="evidence" value="ECO:0007669"/>
    <property type="project" value="TreeGrafter"/>
</dbReference>
<evidence type="ECO:0000256" key="1">
    <source>
        <dbReference type="ARBA" id="ARBA00004926"/>
    </source>
</evidence>
<comment type="pathway">
    <text evidence="1 8 9">Carbohydrate degradation; glycolysis; D-glyceraldehyde 3-phosphate and glycerone phosphate from D-glucose: step 2/4.</text>
</comment>
<evidence type="ECO:0000256" key="2">
    <source>
        <dbReference type="ARBA" id="ARBA00006604"/>
    </source>
</evidence>
<dbReference type="FunFam" id="3.40.50.10490:FF:000018">
    <property type="entry name" value="Glucose-6-phosphate isomerase"/>
    <property type="match status" value="1"/>
</dbReference>
<dbReference type="GO" id="GO:0004347">
    <property type="term" value="F:glucose-6-phosphate isomerase activity"/>
    <property type="evidence" value="ECO:0007669"/>
    <property type="project" value="UniProtKB-UniRule"/>
</dbReference>
<dbReference type="GO" id="GO:0006094">
    <property type="term" value="P:gluconeogenesis"/>
    <property type="evidence" value="ECO:0007669"/>
    <property type="project" value="UniProtKB-UniRule"/>
</dbReference>
<feature type="active site" evidence="8">
    <location>
        <position position="385"/>
    </location>
</feature>
<reference evidence="10" key="1">
    <citation type="submission" date="2017-12" db="EMBL/GenBank/DDBJ databases">
        <authorList>
            <person name="Thomas-White K."/>
            <person name="Wolfe A.J."/>
        </authorList>
    </citation>
    <scope>NUCLEOTIDE SEQUENCE</scope>
    <source>
        <strain evidence="10">UMB0763</strain>
    </source>
</reference>
<evidence type="ECO:0000256" key="8">
    <source>
        <dbReference type="HAMAP-Rule" id="MF_00473"/>
    </source>
</evidence>
<dbReference type="Proteomes" id="UP000234560">
    <property type="component" value="Chromosome"/>
</dbReference>
<dbReference type="CDD" id="cd05016">
    <property type="entry name" value="SIS_PGI_2"/>
    <property type="match status" value="1"/>
</dbReference>
<feature type="active site" evidence="8">
    <location>
        <position position="511"/>
    </location>
</feature>
<dbReference type="Gene3D" id="1.10.1390.10">
    <property type="match status" value="1"/>
</dbReference>
<feature type="active site" description="Proton donor" evidence="8">
    <location>
        <position position="354"/>
    </location>
</feature>
<protein>
    <recommendedName>
        <fullName evidence="8">Glucose-6-phosphate isomerase</fullName>
        <shortName evidence="8">GPI</shortName>
        <ecNumber evidence="8">5.3.1.9</ecNumber>
    </recommendedName>
    <alternativeName>
        <fullName evidence="8">Phosphoglucose isomerase</fullName>
        <shortName evidence="8">PGI</shortName>
    </alternativeName>
    <alternativeName>
        <fullName evidence="8">Phosphohexose isomerase</fullName>
        <shortName evidence="8">PHI</shortName>
    </alternativeName>
</protein>
<dbReference type="SUPFAM" id="SSF53697">
    <property type="entry name" value="SIS domain"/>
    <property type="match status" value="1"/>
</dbReference>
<dbReference type="EMBL" id="CP136958">
    <property type="protein sequence ID" value="WOT01339.1"/>
    <property type="molecule type" value="Genomic_DNA"/>
</dbReference>
<dbReference type="InterPro" id="IPR046348">
    <property type="entry name" value="SIS_dom_sf"/>
</dbReference>
<dbReference type="AlphaFoldDB" id="A0AAF1BRL3"/>
<dbReference type="Gene3D" id="3.40.50.10490">
    <property type="entry name" value="Glucose-6-phosphate isomerase like protein, domain 1"/>
    <property type="match status" value="2"/>
</dbReference>
<keyword evidence="6 8" id="KW-0413">Isomerase</keyword>
<dbReference type="PRINTS" id="PR00662">
    <property type="entry name" value="G6PISOMERASE"/>
</dbReference>
<evidence type="ECO:0000313" key="11">
    <source>
        <dbReference type="Proteomes" id="UP000234560"/>
    </source>
</evidence>
<dbReference type="PANTHER" id="PTHR11469:SF1">
    <property type="entry name" value="GLUCOSE-6-PHOSPHATE ISOMERASE"/>
    <property type="match status" value="1"/>
</dbReference>
<evidence type="ECO:0000256" key="7">
    <source>
        <dbReference type="ARBA" id="ARBA00029321"/>
    </source>
</evidence>
<sequence length="546" mass="59859">MSTDITTTHEWKDLEAHQAEISETNLRELFADDPERANRFTFDAAGLHVDLSKNLISQQTVEKLVALARAAGLKEKIEDMFTGTHINNTEDRAVLHTALRIPAEDDLSVDGQDVAADVHEVLGRMRDFASALRSGEWLGYTGHTIKTVVNIGIGGSDLGPAMATKALRNYAVAGIHGKFVSNVDPADLVATLDELDPESTLFIIASKTFTTQETLANAHAAKRWLVEKLGSEDAVAKHFVAVSTNAEKVAEFGIDTNNMFGFWNWVGGRYSVDSAVGLALMCVIGPMDFMRFLDGFHQMDVHFRETPLEKNIPVLMGLLGVWYTDFFGADTHAVLPYSEDLSRFPAYLQQLTMESNGKSVRHDGTVVTTDTGEIYWGEPGTNGQHAFYQLIHQGTRLIPADFIGFARPAQDLPTADGTGSMHDLLMSNFFAQTKVLAFGKTAQEISAEGTPIELVNHKEMPGNRPTTTILAEELTPRVLGALIALYEHIVFTEGVIWDINSFDQWGVELGKKQAGDLLPAVTGAETPNSGDSSTDELIGWYRTNRS</sequence>
<dbReference type="Pfam" id="PF00342">
    <property type="entry name" value="PGI"/>
    <property type="match status" value="1"/>
</dbReference>
<dbReference type="InterPro" id="IPR018189">
    <property type="entry name" value="Phosphoglucose_isomerase_CS"/>
</dbReference>
<dbReference type="HAMAP" id="MF_00473">
    <property type="entry name" value="G6P_isomerase"/>
    <property type="match status" value="1"/>
</dbReference>
<dbReference type="InterPro" id="IPR035482">
    <property type="entry name" value="SIS_PGI_2"/>
</dbReference>
<dbReference type="PROSITE" id="PS00174">
    <property type="entry name" value="P_GLUCOSE_ISOMERASE_2"/>
    <property type="match status" value="1"/>
</dbReference>
<dbReference type="NCBIfam" id="NF001211">
    <property type="entry name" value="PRK00179.1"/>
    <property type="match status" value="1"/>
</dbReference>
<evidence type="ECO:0000256" key="6">
    <source>
        <dbReference type="ARBA" id="ARBA00023235"/>
    </source>
</evidence>
<proteinExistence type="inferred from homology"/>